<name>A0A2T3ZDY1_TRIA4</name>
<evidence type="ECO:0000313" key="1">
    <source>
        <dbReference type="EMBL" id="PTB43021.1"/>
    </source>
</evidence>
<accession>A0A2T3ZDY1</accession>
<proteinExistence type="predicted"/>
<dbReference type="EMBL" id="KZ679259">
    <property type="protein sequence ID" value="PTB43021.1"/>
    <property type="molecule type" value="Genomic_DNA"/>
</dbReference>
<evidence type="ECO:0000313" key="2">
    <source>
        <dbReference type="Proteomes" id="UP000240493"/>
    </source>
</evidence>
<reference evidence="1 2" key="1">
    <citation type="submission" date="2016-07" db="EMBL/GenBank/DDBJ databases">
        <title>Multiple horizontal gene transfer events from other fungi enriched the ability of initially mycotrophic Trichoderma (Ascomycota) to feed on dead plant biomass.</title>
        <authorList>
            <consortium name="DOE Joint Genome Institute"/>
            <person name="Aerts A."/>
            <person name="Atanasova L."/>
            <person name="Chenthamara K."/>
            <person name="Zhang J."/>
            <person name="Grujic M."/>
            <person name="Henrissat B."/>
            <person name="Kuo A."/>
            <person name="Salamov A."/>
            <person name="Lipzen A."/>
            <person name="Labutti K."/>
            <person name="Barry K."/>
            <person name="Miao Y."/>
            <person name="Rahimi M.J."/>
            <person name="Shen Q."/>
            <person name="Grigoriev I.V."/>
            <person name="Kubicek C.P."/>
            <person name="Druzhinina I.S."/>
        </authorList>
    </citation>
    <scope>NUCLEOTIDE SEQUENCE [LARGE SCALE GENOMIC DNA]</scope>
    <source>
        <strain evidence="1 2">CBS 433.97</strain>
    </source>
</reference>
<dbReference type="Proteomes" id="UP000240493">
    <property type="component" value="Unassembled WGS sequence"/>
</dbReference>
<organism evidence="1 2">
    <name type="scientific">Trichoderma asperellum (strain ATCC 204424 / CBS 433.97 / NBRC 101777)</name>
    <dbReference type="NCBI Taxonomy" id="1042311"/>
    <lineage>
        <taxon>Eukaryota</taxon>
        <taxon>Fungi</taxon>
        <taxon>Dikarya</taxon>
        <taxon>Ascomycota</taxon>
        <taxon>Pezizomycotina</taxon>
        <taxon>Sordariomycetes</taxon>
        <taxon>Hypocreomycetidae</taxon>
        <taxon>Hypocreales</taxon>
        <taxon>Hypocreaceae</taxon>
        <taxon>Trichoderma</taxon>
    </lineage>
</organism>
<dbReference type="AlphaFoldDB" id="A0A2T3ZDY1"/>
<keyword evidence="2" id="KW-1185">Reference proteome</keyword>
<sequence length="169" mass="18230">MDATRIDFRPLVQFAMDIRGLKRLLQSLRRASAAESLAPSAPSQLSPAAAAAVRAGGVAQGPCKSTSWQAQVPRPCCVHALCLLVVHTQMSQRDAYYENAAVRRATRIAATALSTNADTYWVFGQGCTTPGNFAIYSKTHDSPANSIHRRSVHMQVDSTYDSPPQAVTV</sequence>
<protein>
    <submittedName>
        <fullName evidence="1">Uncharacterized protein</fullName>
    </submittedName>
</protein>
<gene>
    <name evidence="1" type="ORF">M441DRAFT_363385</name>
</gene>